<dbReference type="GO" id="GO:0006886">
    <property type="term" value="P:intracellular protein transport"/>
    <property type="evidence" value="ECO:0007669"/>
    <property type="project" value="InterPro"/>
</dbReference>
<comment type="subcellular location">
    <subcellularLocation>
        <location evidence="1">Golgi apparatus membrane</location>
        <topology evidence="1">Peripheral membrane protein</topology>
    </subcellularLocation>
</comment>
<evidence type="ECO:0000256" key="5">
    <source>
        <dbReference type="ARBA" id="ARBA00022927"/>
    </source>
</evidence>
<dbReference type="GO" id="GO:0000139">
    <property type="term" value="C:Golgi membrane"/>
    <property type="evidence" value="ECO:0007669"/>
    <property type="project" value="UniProtKB-SubCell"/>
</dbReference>
<evidence type="ECO:0000256" key="7">
    <source>
        <dbReference type="ARBA" id="ARBA00023136"/>
    </source>
</evidence>
<dbReference type="PANTHER" id="PTHR21443">
    <property type="entry name" value="CONSERVED OLIGOMERIC GOLGI COMPLEX COMPONENT 7"/>
    <property type="match status" value="1"/>
</dbReference>
<dbReference type="HOGENOM" id="CLU_006044_0_0_1"/>
<keyword evidence="4" id="KW-0813">Transport</keyword>
<keyword evidence="5" id="KW-0653">Protein transport</keyword>
<feature type="non-terminal residue" evidence="9">
    <location>
        <position position="1"/>
    </location>
</feature>
<sequence>DLRQLDSLVAQLIGALEVSCEETSAKLGSIVEDVSRSVPRLSYDIHFMREGAISLQDSLSRVQAISSVQGSELTATALDRIHFLHNVKDQMVAARAVLQEAESWSSLDSEVTSLLGDHKYDQAAERLSDASKSMFVFQNTVEYDARHTLMVSLQNQLEASLSSALVAAINDHDIATCRRYFSIFTRIQREAEFRDYYIGSRRGPVVTQWSSFSTDGSESFGRTYAESLTAFYATFLSVIRSESLSIPLIFPDPQATMSNLIVSTLSALRPTFTEHLTSLSSQGDPRILLDIIAAFLTTEGFALEVTKVISSMGAPNMATDPNSFAMSSLPQKQLTRRHSHRSSISGRVGTRRLATGGTIFFEILLSSASQAQEWDVALFEPFVDTQVDYASMERRYLDASLQEASRTDSTSTLSDLDPARRFNDKLSHVLSMVEEASARCRSFTHGFGSVSFIQVVDGLVASFVDSVELEFFKAPSSFSADLPSALVSRTEDFSDMDYTTRDWSNIQRLLHLLDAARTASVKISGYEKQLRATLAQTFMSLELPVDGPNSRATMTAGEAHLLVQSTLNSAELQSLIKLLCEPQAAGSDPSSTFLHGIANHRAHAQGPSILPTSRESVSKFSRACQKSLQDTILSPLRKHLSNYSSSPQWAIEGDGKTKAVGGVSSDLRIPLFSLSPSDTVQRVAEGLLNLPRLFEVYADDDALAFSIETLPFLASDVLKAMSETSHHGTTASASASSRLSPSISSKQALQGRHISPEGIVSAWLSALALALLSYLTDEVLPAITTLTGAGAAQLASDLAYLGTIVRALNVEYPDLERWKECVGMEDAEGQRYVMQKPTGDVIFNHVARMRGWH</sequence>
<dbReference type="STRING" id="933084.A0A067PHX2"/>
<proteinExistence type="inferred from homology"/>
<dbReference type="Proteomes" id="UP000027265">
    <property type="component" value="Unassembled WGS sequence"/>
</dbReference>
<dbReference type="Pfam" id="PF10191">
    <property type="entry name" value="COG7"/>
    <property type="match status" value="2"/>
</dbReference>
<evidence type="ECO:0000313" key="9">
    <source>
        <dbReference type="EMBL" id="KDQ54493.1"/>
    </source>
</evidence>
<dbReference type="GO" id="GO:0006890">
    <property type="term" value="P:retrograde vesicle-mediated transport, Golgi to endoplasmic reticulum"/>
    <property type="evidence" value="ECO:0007669"/>
    <property type="project" value="TreeGrafter"/>
</dbReference>
<keyword evidence="6" id="KW-0333">Golgi apparatus</keyword>
<evidence type="ECO:0000256" key="2">
    <source>
        <dbReference type="ARBA" id="ARBA00005831"/>
    </source>
</evidence>
<reference evidence="10" key="1">
    <citation type="journal article" date="2014" name="Proc. Natl. Acad. Sci. U.S.A.">
        <title>Extensive sampling of basidiomycete genomes demonstrates inadequacy of the white-rot/brown-rot paradigm for wood decay fungi.</title>
        <authorList>
            <person name="Riley R."/>
            <person name="Salamov A.A."/>
            <person name="Brown D.W."/>
            <person name="Nagy L.G."/>
            <person name="Floudas D."/>
            <person name="Held B.W."/>
            <person name="Levasseur A."/>
            <person name="Lombard V."/>
            <person name="Morin E."/>
            <person name="Otillar R."/>
            <person name="Lindquist E.A."/>
            <person name="Sun H."/>
            <person name="LaButti K.M."/>
            <person name="Schmutz J."/>
            <person name="Jabbour D."/>
            <person name="Luo H."/>
            <person name="Baker S.E."/>
            <person name="Pisabarro A.G."/>
            <person name="Walton J.D."/>
            <person name="Blanchette R.A."/>
            <person name="Henrissat B."/>
            <person name="Martin F."/>
            <person name="Cullen D."/>
            <person name="Hibbett D.S."/>
            <person name="Grigoriev I.V."/>
        </authorList>
    </citation>
    <scope>NUCLEOTIDE SEQUENCE [LARGE SCALE GENOMIC DNA]</scope>
    <source>
        <strain evidence="10">MUCL 33604</strain>
    </source>
</reference>
<comment type="similarity">
    <text evidence="2">Belongs to the COG7 family.</text>
</comment>
<dbReference type="AlphaFoldDB" id="A0A067PHX2"/>
<protein>
    <recommendedName>
        <fullName evidence="3">Conserved oligomeric Golgi complex subunit 7</fullName>
    </recommendedName>
    <alternativeName>
        <fullName evidence="8">Component of oligomeric Golgi complex 7</fullName>
    </alternativeName>
</protein>
<evidence type="ECO:0000256" key="6">
    <source>
        <dbReference type="ARBA" id="ARBA00023034"/>
    </source>
</evidence>
<keyword evidence="10" id="KW-1185">Reference proteome</keyword>
<feature type="non-terminal residue" evidence="9">
    <location>
        <position position="853"/>
    </location>
</feature>
<dbReference type="GO" id="GO:0007030">
    <property type="term" value="P:Golgi organization"/>
    <property type="evidence" value="ECO:0007669"/>
    <property type="project" value="TreeGrafter"/>
</dbReference>
<name>A0A067PHX2_9AGAM</name>
<gene>
    <name evidence="9" type="ORF">JAAARDRAFT_113076</name>
</gene>
<evidence type="ECO:0000256" key="8">
    <source>
        <dbReference type="ARBA" id="ARBA00031345"/>
    </source>
</evidence>
<dbReference type="InterPro" id="IPR019335">
    <property type="entry name" value="COG7"/>
</dbReference>
<evidence type="ECO:0000256" key="4">
    <source>
        <dbReference type="ARBA" id="ARBA00022448"/>
    </source>
</evidence>
<evidence type="ECO:0000256" key="3">
    <source>
        <dbReference type="ARBA" id="ARBA00020984"/>
    </source>
</evidence>
<evidence type="ECO:0000256" key="1">
    <source>
        <dbReference type="ARBA" id="ARBA00004395"/>
    </source>
</evidence>
<dbReference type="InParanoid" id="A0A067PHX2"/>
<dbReference type="EMBL" id="KL197728">
    <property type="protein sequence ID" value="KDQ54493.1"/>
    <property type="molecule type" value="Genomic_DNA"/>
</dbReference>
<keyword evidence="7" id="KW-0472">Membrane</keyword>
<accession>A0A067PHX2</accession>
<organism evidence="9 10">
    <name type="scientific">Jaapia argillacea MUCL 33604</name>
    <dbReference type="NCBI Taxonomy" id="933084"/>
    <lineage>
        <taxon>Eukaryota</taxon>
        <taxon>Fungi</taxon>
        <taxon>Dikarya</taxon>
        <taxon>Basidiomycota</taxon>
        <taxon>Agaricomycotina</taxon>
        <taxon>Agaricomycetes</taxon>
        <taxon>Agaricomycetidae</taxon>
        <taxon>Jaapiales</taxon>
        <taxon>Jaapiaceae</taxon>
        <taxon>Jaapia</taxon>
    </lineage>
</organism>
<dbReference type="OrthoDB" id="249612at2759"/>
<evidence type="ECO:0000313" key="10">
    <source>
        <dbReference type="Proteomes" id="UP000027265"/>
    </source>
</evidence>
<dbReference type="PANTHER" id="PTHR21443:SF0">
    <property type="entry name" value="CONSERVED OLIGOMERIC GOLGI COMPLEX SUBUNIT 7"/>
    <property type="match status" value="1"/>
</dbReference>
<dbReference type="GO" id="GO:0017119">
    <property type="term" value="C:Golgi transport complex"/>
    <property type="evidence" value="ECO:0007669"/>
    <property type="project" value="InterPro"/>
</dbReference>